<dbReference type="Proteomes" id="UP000481360">
    <property type="component" value="Unassembled WGS sequence"/>
</dbReference>
<name>A0A7C9VZV9_9PSEU</name>
<evidence type="ECO:0000313" key="2">
    <source>
        <dbReference type="Proteomes" id="UP000481360"/>
    </source>
</evidence>
<proteinExistence type="predicted"/>
<accession>A0A7C9VZV9</accession>
<organism evidence="1 2">
    <name type="scientific">Lentzea alba</name>
    <dbReference type="NCBI Taxonomy" id="2714351"/>
    <lineage>
        <taxon>Bacteria</taxon>
        <taxon>Bacillati</taxon>
        <taxon>Actinomycetota</taxon>
        <taxon>Actinomycetes</taxon>
        <taxon>Pseudonocardiales</taxon>
        <taxon>Pseudonocardiaceae</taxon>
        <taxon>Lentzea</taxon>
    </lineage>
</organism>
<evidence type="ECO:0000313" key="1">
    <source>
        <dbReference type="EMBL" id="NGY61917.1"/>
    </source>
</evidence>
<sequence length="185" mass="20452">MDSRSIGLSRCRRWPVAVHVEAMLSLEWSDALEVPNSPELASAPAEVRRSWVNQADEKQVLAAYRAVNAVGDAPAPWWLRALDRGKLASRAEGHAIEDAVTELLSARPGWVFVPWADFGEIGYWEFVPSESGVYGPATPTTVQFTDSHRGWIHLVPAHHGPGHARPIDFTVADLRTQIEDIELIA</sequence>
<comment type="caution">
    <text evidence="1">The sequence shown here is derived from an EMBL/GenBank/DDBJ whole genome shotgun (WGS) entry which is preliminary data.</text>
</comment>
<protein>
    <submittedName>
        <fullName evidence="1">Uncharacterized protein</fullName>
    </submittedName>
</protein>
<dbReference type="EMBL" id="JAAMPJ010000006">
    <property type="protein sequence ID" value="NGY61917.1"/>
    <property type="molecule type" value="Genomic_DNA"/>
</dbReference>
<keyword evidence="2" id="KW-1185">Reference proteome</keyword>
<reference evidence="1 2" key="1">
    <citation type="submission" date="2020-03" db="EMBL/GenBank/DDBJ databases">
        <title>Isolation and identification of active actinomycetes.</title>
        <authorList>
            <person name="Sun X."/>
        </authorList>
    </citation>
    <scope>NUCLEOTIDE SEQUENCE [LARGE SCALE GENOMIC DNA]</scope>
    <source>
        <strain evidence="1 2">NEAU-D13</strain>
    </source>
</reference>
<dbReference type="AlphaFoldDB" id="A0A7C9VZV9"/>
<gene>
    <name evidence="1" type="ORF">G7043_23595</name>
</gene>